<evidence type="ECO:0000313" key="2">
    <source>
        <dbReference type="Proteomes" id="UP000326380"/>
    </source>
</evidence>
<organism evidence="1 2">
    <name type="scientific">Hymenobacter busanensis</name>
    <dbReference type="NCBI Taxonomy" id="2607656"/>
    <lineage>
        <taxon>Bacteria</taxon>
        <taxon>Pseudomonadati</taxon>
        <taxon>Bacteroidota</taxon>
        <taxon>Cytophagia</taxon>
        <taxon>Cytophagales</taxon>
        <taxon>Hymenobacteraceae</taxon>
        <taxon>Hymenobacter</taxon>
    </lineage>
</organism>
<name>A0A7L4ZV44_9BACT</name>
<dbReference type="AlphaFoldDB" id="A0A7L4ZV44"/>
<comment type="caution">
    <text evidence="1">The sequence shown here is derived from an EMBL/GenBank/DDBJ whole genome shotgun (WGS) entry which is preliminary data.</text>
</comment>
<dbReference type="Proteomes" id="UP000326380">
    <property type="component" value="Unassembled WGS sequence"/>
</dbReference>
<sequence>MHHSFSRFRRGSPLLGRLAFFLLLIALGACETSKRGFPEVGAPTKDADAGIGTLDSPSKLVAEITEGKVQYTIPKEQLAQNFIRQFNDGTVIDKAMIRKVQSTPKDKPAYFLVGLGLRNGQFRAMALPLQQSTDNSLYLSSAAERYIIESSGCQFCFFNFENNQIMGTSCEENGGGASCDLTVERKNTFFAATAARR</sequence>
<reference evidence="1 2" key="1">
    <citation type="submission" date="2019-09" db="EMBL/GenBank/DDBJ databases">
        <title>Genome sequence of Hymenobacter sp. M3.</title>
        <authorList>
            <person name="Srinivasan S."/>
        </authorList>
    </citation>
    <scope>NUCLEOTIDE SEQUENCE [LARGE SCALE GENOMIC DNA]</scope>
    <source>
        <strain evidence="1 2">M3</strain>
    </source>
</reference>
<dbReference type="RefSeq" id="WP_151080036.1">
    <property type="nucleotide sequence ID" value="NZ_CP047647.1"/>
</dbReference>
<proteinExistence type="predicted"/>
<gene>
    <name evidence="1" type="ORF">F0P96_16550</name>
</gene>
<protein>
    <submittedName>
        <fullName evidence="1">Uncharacterized protein</fullName>
    </submittedName>
</protein>
<keyword evidence="2" id="KW-1185">Reference proteome</keyword>
<accession>A0A7L4ZV44</accession>
<dbReference type="EMBL" id="VTWU01000006">
    <property type="protein sequence ID" value="KAA9327589.1"/>
    <property type="molecule type" value="Genomic_DNA"/>
</dbReference>
<dbReference type="PROSITE" id="PS51257">
    <property type="entry name" value="PROKAR_LIPOPROTEIN"/>
    <property type="match status" value="1"/>
</dbReference>
<evidence type="ECO:0000313" key="1">
    <source>
        <dbReference type="EMBL" id="KAA9327589.1"/>
    </source>
</evidence>